<feature type="transmembrane region" description="Helical" evidence="8">
    <location>
        <begin position="408"/>
        <end position="431"/>
    </location>
</feature>
<dbReference type="RefSeq" id="WP_377412434.1">
    <property type="nucleotide sequence ID" value="NZ_JBHSRS010000012.1"/>
</dbReference>
<accession>A0ABW1TSS8</accession>
<evidence type="ECO:0000256" key="3">
    <source>
        <dbReference type="ARBA" id="ARBA00022692"/>
    </source>
</evidence>
<comment type="subcellular location">
    <subcellularLocation>
        <location evidence="1">Cell membrane</location>
        <topology evidence="1">Multi-pass membrane protein</topology>
    </subcellularLocation>
</comment>
<name>A0ABW1TSS8_9BURK</name>
<organism evidence="10 11">
    <name type="scientific">Polaromonas aquatica</name>
    <dbReference type="NCBI Taxonomy" id="332657"/>
    <lineage>
        <taxon>Bacteria</taxon>
        <taxon>Pseudomonadati</taxon>
        <taxon>Pseudomonadota</taxon>
        <taxon>Betaproteobacteria</taxon>
        <taxon>Burkholderiales</taxon>
        <taxon>Comamonadaceae</taxon>
        <taxon>Polaromonas</taxon>
    </lineage>
</organism>
<evidence type="ECO:0000313" key="11">
    <source>
        <dbReference type="Proteomes" id="UP001596270"/>
    </source>
</evidence>
<dbReference type="Pfam" id="PF13899">
    <property type="entry name" value="Thioredoxin_7"/>
    <property type="match status" value="1"/>
</dbReference>
<evidence type="ECO:0000259" key="9">
    <source>
        <dbReference type="PROSITE" id="PS51352"/>
    </source>
</evidence>
<dbReference type="CDD" id="cd02953">
    <property type="entry name" value="DsbDgamma"/>
    <property type="match status" value="1"/>
</dbReference>
<dbReference type="InterPro" id="IPR035671">
    <property type="entry name" value="DsbD_gamma"/>
</dbReference>
<protein>
    <submittedName>
        <fullName evidence="10">Protein-disulfide reductase DsbD family protein</fullName>
    </submittedName>
</protein>
<sequence length="722" mass="76715">MSGKTEISRGSPAVFLRLACVVLLLACSALAMRAEAQPLLRSVVTTERARAELLAHAPEGVEPGKTLWVGLQLAHQPDWHTYWKNSGDSGLPTQFTWTLPPGVEAGEIAWPIPKKYPIGNLANYGYSGTVLLPVPLTVTPRFKPSLLGGDLEIKLKAQWLICRKECVPEEGEFALKIPARSSTALHTDVFNASFQAQPRPLAGAGTVRIDGSTLKVSVPGLPAEARGKVLGFFPETKEVIETAAPVTQSWDGKVWNAVVPLSLQRSQSPTLMPLVLTLGDKGWRTEAQVVGQWPQVAAVAGVSPALEEALRRNSLNQPASAVSLTFAAALLGALLGGLILNLMPCVFPVLAIKVMGFARHADDRRGHRVSGLAFSAGVVVSFVLLGAILVGLRAAGQQLGWGFQLQSPLVVATLAALFTVIGLNLAGLFEFSAFLPNKLATLESRHPVANSFLSGVLAVVIASPCTAPFMGASLGLAVTLPAPQALLVFAALGLGMTLPYLAAGWIPGVAKLLPRPGPWMATLRQFLAFPMFVTVTWLLWVLGQQSGIDGAASLLVLLVAMSMVIWSLTLIERSRGIFGGISFVVLALLMWHAGQNITAVDARPAAAASGGSWQAWEPGRVEQILATGRPVFVDFTAAWCVTCQYNKKTTLANPAVLADLAAKNVALVRADWTRRDPAITAALDQLGRTGVPLYVLYQNDRPPVVLSEILSVDEVRAAVAPL</sequence>
<reference evidence="11" key="1">
    <citation type="journal article" date="2019" name="Int. J. Syst. Evol. Microbiol.">
        <title>The Global Catalogue of Microorganisms (GCM) 10K type strain sequencing project: providing services to taxonomists for standard genome sequencing and annotation.</title>
        <authorList>
            <consortium name="The Broad Institute Genomics Platform"/>
            <consortium name="The Broad Institute Genome Sequencing Center for Infectious Disease"/>
            <person name="Wu L."/>
            <person name="Ma J."/>
        </authorList>
    </citation>
    <scope>NUCLEOTIDE SEQUENCE [LARGE SCALE GENOMIC DNA]</scope>
    <source>
        <strain evidence="11">CCUG 39402</strain>
    </source>
</reference>
<feature type="transmembrane region" description="Helical" evidence="8">
    <location>
        <begin position="324"/>
        <end position="351"/>
    </location>
</feature>
<dbReference type="SUPFAM" id="SSF52833">
    <property type="entry name" value="Thioredoxin-like"/>
    <property type="match status" value="1"/>
</dbReference>
<feature type="transmembrane region" description="Helical" evidence="8">
    <location>
        <begin position="452"/>
        <end position="478"/>
    </location>
</feature>
<dbReference type="Gene3D" id="3.40.30.10">
    <property type="entry name" value="Glutaredoxin"/>
    <property type="match status" value="1"/>
</dbReference>
<dbReference type="InterPro" id="IPR003834">
    <property type="entry name" value="Cyt_c_assmbl_TM_dom"/>
</dbReference>
<feature type="transmembrane region" description="Helical" evidence="8">
    <location>
        <begin position="484"/>
        <end position="506"/>
    </location>
</feature>
<dbReference type="InterPro" id="IPR017937">
    <property type="entry name" value="Thioredoxin_CS"/>
</dbReference>
<gene>
    <name evidence="10" type="ORF">ACFQND_03955</name>
</gene>
<dbReference type="EMBL" id="JBHSRS010000012">
    <property type="protein sequence ID" value="MFC6280383.1"/>
    <property type="molecule type" value="Genomic_DNA"/>
</dbReference>
<keyword evidence="3 8" id="KW-0812">Transmembrane</keyword>
<dbReference type="Pfam" id="PF02683">
    <property type="entry name" value="DsbD_TM"/>
    <property type="match status" value="1"/>
</dbReference>
<dbReference type="PANTHER" id="PTHR32234">
    <property type="entry name" value="THIOL:DISULFIDE INTERCHANGE PROTEIN DSBD"/>
    <property type="match status" value="1"/>
</dbReference>
<comment type="caution">
    <text evidence="10">The sequence shown here is derived from an EMBL/GenBank/DDBJ whole genome shotgun (WGS) entry which is preliminary data.</text>
</comment>
<keyword evidence="2" id="KW-1003">Cell membrane</keyword>
<dbReference type="InterPro" id="IPR013766">
    <property type="entry name" value="Thioredoxin_domain"/>
</dbReference>
<feature type="transmembrane region" description="Helical" evidence="8">
    <location>
        <begin position="550"/>
        <end position="569"/>
    </location>
</feature>
<evidence type="ECO:0000256" key="6">
    <source>
        <dbReference type="ARBA" id="ARBA00023136"/>
    </source>
</evidence>
<keyword evidence="11" id="KW-1185">Reference proteome</keyword>
<evidence type="ECO:0000313" key="10">
    <source>
        <dbReference type="EMBL" id="MFC6280383.1"/>
    </source>
</evidence>
<evidence type="ECO:0000256" key="1">
    <source>
        <dbReference type="ARBA" id="ARBA00004651"/>
    </source>
</evidence>
<keyword evidence="4" id="KW-0201">Cytochrome c-type biogenesis</keyword>
<dbReference type="PANTHER" id="PTHR32234:SF3">
    <property type="entry name" value="SUPPRESSION OF COPPER SENSITIVITY PROTEIN"/>
    <property type="match status" value="1"/>
</dbReference>
<evidence type="ECO:0000256" key="4">
    <source>
        <dbReference type="ARBA" id="ARBA00022748"/>
    </source>
</evidence>
<dbReference type="Proteomes" id="UP001596270">
    <property type="component" value="Unassembled WGS sequence"/>
</dbReference>
<dbReference type="InterPro" id="IPR036249">
    <property type="entry name" value="Thioredoxin-like_sf"/>
</dbReference>
<dbReference type="Pfam" id="PF11412">
    <property type="entry name" value="DsbD_N"/>
    <property type="match status" value="1"/>
</dbReference>
<feature type="transmembrane region" description="Helical" evidence="8">
    <location>
        <begin position="372"/>
        <end position="396"/>
    </location>
</feature>
<feature type="transmembrane region" description="Helical" evidence="8">
    <location>
        <begin position="526"/>
        <end position="544"/>
    </location>
</feature>
<dbReference type="PROSITE" id="PS51352">
    <property type="entry name" value="THIOREDOXIN_2"/>
    <property type="match status" value="1"/>
</dbReference>
<feature type="transmembrane region" description="Helical" evidence="8">
    <location>
        <begin position="576"/>
        <end position="594"/>
    </location>
</feature>
<keyword evidence="5 8" id="KW-1133">Transmembrane helix</keyword>
<dbReference type="InterPro" id="IPR028250">
    <property type="entry name" value="DsbDN"/>
</dbReference>
<evidence type="ECO:0000256" key="7">
    <source>
        <dbReference type="ARBA" id="ARBA00023284"/>
    </source>
</evidence>
<evidence type="ECO:0000256" key="8">
    <source>
        <dbReference type="SAM" id="Phobius"/>
    </source>
</evidence>
<feature type="domain" description="Thioredoxin" evidence="9">
    <location>
        <begin position="591"/>
        <end position="722"/>
    </location>
</feature>
<dbReference type="PROSITE" id="PS00194">
    <property type="entry name" value="THIOREDOXIN_1"/>
    <property type="match status" value="1"/>
</dbReference>
<evidence type="ECO:0000256" key="5">
    <source>
        <dbReference type="ARBA" id="ARBA00022989"/>
    </source>
</evidence>
<evidence type="ECO:0000256" key="2">
    <source>
        <dbReference type="ARBA" id="ARBA00022475"/>
    </source>
</evidence>
<keyword evidence="7" id="KW-0676">Redox-active center</keyword>
<proteinExistence type="predicted"/>
<keyword evidence="6 8" id="KW-0472">Membrane</keyword>